<reference evidence="5" key="1">
    <citation type="submission" date="2022-11" db="UniProtKB">
        <authorList>
            <consortium name="WormBaseParasite"/>
        </authorList>
    </citation>
    <scope>IDENTIFICATION</scope>
</reference>
<name>A0A914X2T1_9BILA</name>
<feature type="domain" description="CCHC-type" evidence="3">
    <location>
        <begin position="325"/>
        <end position="341"/>
    </location>
</feature>
<accession>A0A914X2T1</accession>
<evidence type="ECO:0000313" key="4">
    <source>
        <dbReference type="Proteomes" id="UP000887566"/>
    </source>
</evidence>
<evidence type="ECO:0000259" key="3">
    <source>
        <dbReference type="PROSITE" id="PS50158"/>
    </source>
</evidence>
<dbReference type="SUPFAM" id="SSF57756">
    <property type="entry name" value="Retrovirus zinc finger-like domains"/>
    <property type="match status" value="1"/>
</dbReference>
<dbReference type="GO" id="GO:0003676">
    <property type="term" value="F:nucleic acid binding"/>
    <property type="evidence" value="ECO:0007669"/>
    <property type="project" value="InterPro"/>
</dbReference>
<keyword evidence="1" id="KW-0862">Zinc</keyword>
<dbReference type="PROSITE" id="PS50158">
    <property type="entry name" value="ZF_CCHC"/>
    <property type="match status" value="1"/>
</dbReference>
<dbReference type="GO" id="GO:0019899">
    <property type="term" value="F:enzyme binding"/>
    <property type="evidence" value="ECO:0007669"/>
    <property type="project" value="UniProtKB-ARBA"/>
</dbReference>
<dbReference type="WBParaSite" id="PSAMB.scaffold6100size10203.g27893.t1">
    <property type="protein sequence ID" value="PSAMB.scaffold6100size10203.g27893.t1"/>
    <property type="gene ID" value="PSAMB.scaffold6100size10203.g27893"/>
</dbReference>
<keyword evidence="1" id="KW-0863">Zinc-finger</keyword>
<dbReference type="InterPro" id="IPR036875">
    <property type="entry name" value="Znf_CCHC_sf"/>
</dbReference>
<feature type="compositionally biased region" description="Basic and acidic residues" evidence="2">
    <location>
        <begin position="295"/>
        <end position="315"/>
    </location>
</feature>
<evidence type="ECO:0000256" key="1">
    <source>
        <dbReference type="PROSITE-ProRule" id="PRU00047"/>
    </source>
</evidence>
<dbReference type="Proteomes" id="UP000887566">
    <property type="component" value="Unplaced"/>
</dbReference>
<proteinExistence type="predicted"/>
<sequence length="402" mass="46063">MTDRDRSGAARAADGGDVGGELPSQTDVLAQLMAQMQQQKLMMETMQEELWQLCQQQQPAQPPILPPVQPTVQPPVHPLVQTQLSLQPRLQQIPKPLTFNPNVSDFATWAIQLNNFFDLYQVKDDRERRQVLMLALTEDVIKVLTALTMGQPHTKSYNELFSLLKERHVKKAILPMRRDAFLKAWQKGSQTVDKWQTDVCKLAVECEFGTLLESMMLTVFLGGLRDDRLRIHLHAKELTTLWEAVDAARLYKAQRCLPPDLKQQEQPQDVYALNQRWQGHQQTWKVRSQTDSESDSSRAEPSEQKTQRRDCESKHKERGKSFPGRCFNCNEYGHRASACKKPKKRKAELNDIYALQETSLAYLTLRAGESKVRFQVDTGTTLTVFTNEDWHAIGRPKLKAPS</sequence>
<dbReference type="AlphaFoldDB" id="A0A914X2T1"/>
<keyword evidence="1" id="KW-0479">Metal-binding</keyword>
<dbReference type="InterPro" id="IPR001878">
    <property type="entry name" value="Znf_CCHC"/>
</dbReference>
<evidence type="ECO:0000313" key="5">
    <source>
        <dbReference type="WBParaSite" id="PSAMB.scaffold6100size10203.g27893.t1"/>
    </source>
</evidence>
<feature type="region of interest" description="Disordered" evidence="2">
    <location>
        <begin position="282"/>
        <end position="320"/>
    </location>
</feature>
<feature type="compositionally biased region" description="Polar residues" evidence="2">
    <location>
        <begin position="282"/>
        <end position="291"/>
    </location>
</feature>
<organism evidence="4 5">
    <name type="scientific">Plectus sambesii</name>
    <dbReference type="NCBI Taxonomy" id="2011161"/>
    <lineage>
        <taxon>Eukaryota</taxon>
        <taxon>Metazoa</taxon>
        <taxon>Ecdysozoa</taxon>
        <taxon>Nematoda</taxon>
        <taxon>Chromadorea</taxon>
        <taxon>Plectida</taxon>
        <taxon>Plectina</taxon>
        <taxon>Plectoidea</taxon>
        <taxon>Plectidae</taxon>
        <taxon>Plectus</taxon>
    </lineage>
</organism>
<dbReference type="InterPro" id="IPR050951">
    <property type="entry name" value="Retrovirus_Pol_polyprotein"/>
</dbReference>
<dbReference type="GO" id="GO:0008270">
    <property type="term" value="F:zinc ion binding"/>
    <property type="evidence" value="ECO:0007669"/>
    <property type="project" value="UniProtKB-KW"/>
</dbReference>
<feature type="region of interest" description="Disordered" evidence="2">
    <location>
        <begin position="1"/>
        <end position="23"/>
    </location>
</feature>
<dbReference type="PANTHER" id="PTHR37984:SF5">
    <property type="entry name" value="PROTEIN NYNRIN-LIKE"/>
    <property type="match status" value="1"/>
</dbReference>
<keyword evidence="4" id="KW-1185">Reference proteome</keyword>
<dbReference type="PANTHER" id="PTHR37984">
    <property type="entry name" value="PROTEIN CBG26694"/>
    <property type="match status" value="1"/>
</dbReference>
<protein>
    <submittedName>
        <fullName evidence="5">CCHC-type domain-containing protein</fullName>
    </submittedName>
</protein>
<dbReference type="SMART" id="SM00343">
    <property type="entry name" value="ZnF_C2HC"/>
    <property type="match status" value="1"/>
</dbReference>
<dbReference type="Gene3D" id="4.10.60.10">
    <property type="entry name" value="Zinc finger, CCHC-type"/>
    <property type="match status" value="1"/>
</dbReference>
<evidence type="ECO:0000256" key="2">
    <source>
        <dbReference type="SAM" id="MobiDB-lite"/>
    </source>
</evidence>